<sequence>MGNCLKAPSKRDNSLSLQANSGNVSVHCSCLFYLMQVHDD</sequence>
<protein>
    <submittedName>
        <fullName evidence="1">Uncharacterized protein</fullName>
    </submittedName>
</protein>
<name>A0A2N9HVF4_FAGSY</name>
<evidence type="ECO:0000313" key="1">
    <source>
        <dbReference type="EMBL" id="SPD15713.1"/>
    </source>
</evidence>
<reference evidence="1" key="1">
    <citation type="submission" date="2018-02" db="EMBL/GenBank/DDBJ databases">
        <authorList>
            <person name="Cohen D.B."/>
            <person name="Kent A.D."/>
        </authorList>
    </citation>
    <scope>NUCLEOTIDE SEQUENCE</scope>
</reference>
<dbReference type="AlphaFoldDB" id="A0A2N9HVF4"/>
<dbReference type="EMBL" id="OIVN01004144">
    <property type="protein sequence ID" value="SPD15713.1"/>
    <property type="molecule type" value="Genomic_DNA"/>
</dbReference>
<gene>
    <name evidence="1" type="ORF">FSB_LOCUS43595</name>
</gene>
<proteinExistence type="predicted"/>
<accession>A0A2N9HVF4</accession>
<organism evidence="1">
    <name type="scientific">Fagus sylvatica</name>
    <name type="common">Beechnut</name>
    <dbReference type="NCBI Taxonomy" id="28930"/>
    <lineage>
        <taxon>Eukaryota</taxon>
        <taxon>Viridiplantae</taxon>
        <taxon>Streptophyta</taxon>
        <taxon>Embryophyta</taxon>
        <taxon>Tracheophyta</taxon>
        <taxon>Spermatophyta</taxon>
        <taxon>Magnoliopsida</taxon>
        <taxon>eudicotyledons</taxon>
        <taxon>Gunneridae</taxon>
        <taxon>Pentapetalae</taxon>
        <taxon>rosids</taxon>
        <taxon>fabids</taxon>
        <taxon>Fagales</taxon>
        <taxon>Fagaceae</taxon>
        <taxon>Fagus</taxon>
    </lineage>
</organism>